<dbReference type="Proteomes" id="UP000031036">
    <property type="component" value="Unassembled WGS sequence"/>
</dbReference>
<protein>
    <submittedName>
        <fullName evidence="2">Uncharacterized protein</fullName>
    </submittedName>
</protein>
<accession>A0A0B2UP59</accession>
<evidence type="ECO:0000256" key="1">
    <source>
        <dbReference type="SAM" id="MobiDB-lite"/>
    </source>
</evidence>
<keyword evidence="3" id="KW-1185">Reference proteome</keyword>
<name>A0A0B2UP59_TOXCA</name>
<sequence length="109" mass="11835">MRMDTLSGTTRLLATVVDETDAYANEGGSRSAKDTSGSELFDEGNGDELGAVAAATKVNSLSQRPVAKKVIVLTRRDLSDQNILESQRGGARKQRTARKRNNTIFDYLS</sequence>
<organism evidence="2 3">
    <name type="scientific">Toxocara canis</name>
    <name type="common">Canine roundworm</name>
    <dbReference type="NCBI Taxonomy" id="6265"/>
    <lineage>
        <taxon>Eukaryota</taxon>
        <taxon>Metazoa</taxon>
        <taxon>Ecdysozoa</taxon>
        <taxon>Nematoda</taxon>
        <taxon>Chromadorea</taxon>
        <taxon>Rhabditida</taxon>
        <taxon>Spirurina</taxon>
        <taxon>Ascaridomorpha</taxon>
        <taxon>Ascaridoidea</taxon>
        <taxon>Toxocaridae</taxon>
        <taxon>Toxocara</taxon>
    </lineage>
</organism>
<proteinExistence type="predicted"/>
<evidence type="ECO:0000313" key="2">
    <source>
        <dbReference type="EMBL" id="KHN71069.1"/>
    </source>
</evidence>
<evidence type="ECO:0000313" key="3">
    <source>
        <dbReference type="Proteomes" id="UP000031036"/>
    </source>
</evidence>
<dbReference type="AlphaFoldDB" id="A0A0B2UP59"/>
<gene>
    <name evidence="2" type="ORF">Tcan_02546</name>
</gene>
<dbReference type="EMBL" id="JPKZ01022786">
    <property type="protein sequence ID" value="KHN71069.1"/>
    <property type="molecule type" value="Genomic_DNA"/>
</dbReference>
<feature type="compositionally biased region" description="Basic residues" evidence="1">
    <location>
        <begin position="90"/>
        <end position="101"/>
    </location>
</feature>
<reference evidence="2 3" key="1">
    <citation type="submission" date="2014-11" db="EMBL/GenBank/DDBJ databases">
        <title>Genetic blueprint of the zoonotic pathogen Toxocara canis.</title>
        <authorList>
            <person name="Zhu X.-Q."/>
            <person name="Korhonen P.K."/>
            <person name="Cai H."/>
            <person name="Young N.D."/>
            <person name="Nejsum P."/>
            <person name="von Samson-Himmelstjerna G."/>
            <person name="Boag P.R."/>
            <person name="Tan P."/>
            <person name="Li Q."/>
            <person name="Min J."/>
            <person name="Yang Y."/>
            <person name="Wang X."/>
            <person name="Fang X."/>
            <person name="Hall R.S."/>
            <person name="Hofmann A."/>
            <person name="Sternberg P.W."/>
            <person name="Jex A.R."/>
            <person name="Gasser R.B."/>
        </authorList>
    </citation>
    <scope>NUCLEOTIDE SEQUENCE [LARGE SCALE GENOMIC DNA]</scope>
    <source>
        <strain evidence="2">PN_DK_2014</strain>
    </source>
</reference>
<feature type="region of interest" description="Disordered" evidence="1">
    <location>
        <begin position="25"/>
        <end position="45"/>
    </location>
</feature>
<comment type="caution">
    <text evidence="2">The sequence shown here is derived from an EMBL/GenBank/DDBJ whole genome shotgun (WGS) entry which is preliminary data.</text>
</comment>
<feature type="region of interest" description="Disordered" evidence="1">
    <location>
        <begin position="84"/>
        <end position="109"/>
    </location>
</feature>